<organism evidence="2 3">
    <name type="scientific">Streptomyces achromogenes</name>
    <dbReference type="NCBI Taxonomy" id="67255"/>
    <lineage>
        <taxon>Bacteria</taxon>
        <taxon>Bacillati</taxon>
        <taxon>Actinomycetota</taxon>
        <taxon>Actinomycetes</taxon>
        <taxon>Kitasatosporales</taxon>
        <taxon>Streptomycetaceae</taxon>
        <taxon>Streptomyces</taxon>
    </lineage>
</organism>
<feature type="transmembrane region" description="Helical" evidence="1">
    <location>
        <begin position="12"/>
        <end position="33"/>
    </location>
</feature>
<accession>A0ABU0Q362</accession>
<proteinExistence type="predicted"/>
<reference evidence="2 3" key="1">
    <citation type="submission" date="2023-07" db="EMBL/GenBank/DDBJ databases">
        <title>Comparative genomics of wheat-associated soil bacteria to identify genetic determinants of phenazine resistance.</title>
        <authorList>
            <person name="Mouncey N."/>
        </authorList>
    </citation>
    <scope>NUCLEOTIDE SEQUENCE [LARGE SCALE GENOMIC DNA]</scope>
    <source>
        <strain evidence="2 3">W4I19-2</strain>
    </source>
</reference>
<gene>
    <name evidence="2" type="ORF">QFZ56_004066</name>
</gene>
<keyword evidence="1" id="KW-1133">Transmembrane helix</keyword>
<evidence type="ECO:0000256" key="1">
    <source>
        <dbReference type="SAM" id="Phobius"/>
    </source>
</evidence>
<evidence type="ECO:0000313" key="3">
    <source>
        <dbReference type="Proteomes" id="UP001243364"/>
    </source>
</evidence>
<keyword evidence="1" id="KW-0472">Membrane</keyword>
<dbReference type="Proteomes" id="UP001243364">
    <property type="component" value="Unassembled WGS sequence"/>
</dbReference>
<keyword evidence="3" id="KW-1185">Reference proteome</keyword>
<comment type="caution">
    <text evidence="2">The sequence shown here is derived from an EMBL/GenBank/DDBJ whole genome shotgun (WGS) entry which is preliminary data.</text>
</comment>
<protein>
    <submittedName>
        <fullName evidence="2">Uncharacterized protein</fullName>
    </submittedName>
</protein>
<keyword evidence="1" id="KW-0812">Transmembrane</keyword>
<evidence type="ECO:0000313" key="2">
    <source>
        <dbReference type="EMBL" id="MDQ0685103.1"/>
    </source>
</evidence>
<sequence length="84" mass="9421">MIGLVIRVLPFWVREPLLVAFGVLFSGFLFYAAVRDGEWQMAAIGAAVVLFTAIRVHTINRALQERRQTKAMDGTKHVRHAEGV</sequence>
<dbReference type="EMBL" id="JAUSYA010000001">
    <property type="protein sequence ID" value="MDQ0685103.1"/>
    <property type="molecule type" value="Genomic_DNA"/>
</dbReference>
<name>A0ABU0Q362_STRAH</name>
<feature type="transmembrane region" description="Helical" evidence="1">
    <location>
        <begin position="39"/>
        <end position="58"/>
    </location>
</feature>
<dbReference type="RefSeq" id="WP_306950617.1">
    <property type="nucleotide sequence ID" value="NZ_JAUSYA010000001.1"/>
</dbReference>